<sequence>MHNVGLAFAILGFFLHPVVSVAQLNKQKPQNIQNVGVTEQLGEQIPLDLTFATAEGDSITLNELFKDDKPVLLNPVYYECPQLCSMIKEAIFKGVKDLKWNPGTDYNIVTFSFDPEEGPKLAAKNKTKYLNKLNRKGSETGWHFLTGNKENIHKLTEAVGFNTQKLENGEYAHGAAIMFLSPDGTITRYLYGLKFDEFNMRNALYEAADGDIGSTTEQVLLYCYQYDADSNSYVPVAWRIMKIGGFATMIILGIFLSFMWMRHRSSTNEKQINKPNGRA</sequence>
<keyword evidence="2" id="KW-1133">Transmembrane helix</keyword>
<organism evidence="3 4">
    <name type="scientific">Fodinibius salsisoli</name>
    <dbReference type="NCBI Taxonomy" id="2820877"/>
    <lineage>
        <taxon>Bacteria</taxon>
        <taxon>Pseudomonadati</taxon>
        <taxon>Balneolota</taxon>
        <taxon>Balneolia</taxon>
        <taxon>Balneolales</taxon>
        <taxon>Balneolaceae</taxon>
        <taxon>Fodinibius</taxon>
    </lineage>
</organism>
<keyword evidence="2" id="KW-0812">Transmembrane</keyword>
<reference evidence="3 4" key="1">
    <citation type="submission" date="2021-03" db="EMBL/GenBank/DDBJ databases">
        <title>Aliifodinibius sp. nov., a new bacterium isolated from saline soil.</title>
        <authorList>
            <person name="Galisteo C."/>
            <person name="De La Haba R."/>
            <person name="Sanchez-Porro C."/>
            <person name="Ventosa A."/>
        </authorList>
    </citation>
    <scope>NUCLEOTIDE SEQUENCE [LARGE SCALE GENOMIC DNA]</scope>
    <source>
        <strain evidence="3 4">1BSP15-2V2</strain>
    </source>
</reference>
<dbReference type="EMBL" id="JAGGJA010000020">
    <property type="protein sequence ID" value="MCW9708980.1"/>
    <property type="molecule type" value="Genomic_DNA"/>
</dbReference>
<protein>
    <submittedName>
        <fullName evidence="3">SCO family protein</fullName>
    </submittedName>
</protein>
<dbReference type="CDD" id="cd02968">
    <property type="entry name" value="SCO"/>
    <property type="match status" value="1"/>
</dbReference>
<dbReference type="InterPro" id="IPR003782">
    <property type="entry name" value="SCO1/SenC"/>
</dbReference>
<dbReference type="PANTHER" id="PTHR12151">
    <property type="entry name" value="ELECTRON TRANSPORT PROTIN SCO1/SENC FAMILY MEMBER"/>
    <property type="match status" value="1"/>
</dbReference>
<gene>
    <name evidence="3" type="ORF">J6I44_19125</name>
</gene>
<dbReference type="SUPFAM" id="SSF52833">
    <property type="entry name" value="Thioredoxin-like"/>
    <property type="match status" value="1"/>
</dbReference>
<dbReference type="Proteomes" id="UP001207918">
    <property type="component" value="Unassembled WGS sequence"/>
</dbReference>
<evidence type="ECO:0000313" key="3">
    <source>
        <dbReference type="EMBL" id="MCW9708980.1"/>
    </source>
</evidence>
<accession>A0ABT3PSZ1</accession>
<keyword evidence="2" id="KW-0472">Membrane</keyword>
<proteinExistence type="inferred from homology"/>
<dbReference type="RefSeq" id="WP_265767799.1">
    <property type="nucleotide sequence ID" value="NZ_JAGGJA010000020.1"/>
</dbReference>
<dbReference type="Pfam" id="PF02630">
    <property type="entry name" value="SCO1-SenC"/>
    <property type="match status" value="1"/>
</dbReference>
<dbReference type="Gene3D" id="3.40.30.10">
    <property type="entry name" value="Glutaredoxin"/>
    <property type="match status" value="1"/>
</dbReference>
<keyword evidence="4" id="KW-1185">Reference proteome</keyword>
<comment type="similarity">
    <text evidence="1">Belongs to the SCO1/2 family.</text>
</comment>
<name>A0ABT3PSZ1_9BACT</name>
<evidence type="ECO:0000256" key="2">
    <source>
        <dbReference type="SAM" id="Phobius"/>
    </source>
</evidence>
<feature type="transmembrane region" description="Helical" evidence="2">
    <location>
        <begin position="240"/>
        <end position="261"/>
    </location>
</feature>
<dbReference type="PANTHER" id="PTHR12151:SF8">
    <property type="entry name" value="THIOREDOXIN DOMAIN-CONTAINING PROTEIN"/>
    <property type="match status" value="1"/>
</dbReference>
<evidence type="ECO:0000256" key="1">
    <source>
        <dbReference type="ARBA" id="ARBA00010996"/>
    </source>
</evidence>
<evidence type="ECO:0000313" key="4">
    <source>
        <dbReference type="Proteomes" id="UP001207918"/>
    </source>
</evidence>
<dbReference type="InterPro" id="IPR036249">
    <property type="entry name" value="Thioredoxin-like_sf"/>
</dbReference>
<comment type="caution">
    <text evidence="3">The sequence shown here is derived from an EMBL/GenBank/DDBJ whole genome shotgun (WGS) entry which is preliminary data.</text>
</comment>